<comment type="subcellular location">
    <subcellularLocation>
        <location evidence="1">Cell envelope</location>
    </subcellularLocation>
</comment>
<evidence type="ECO:0000256" key="2">
    <source>
        <dbReference type="ARBA" id="ARBA00005695"/>
    </source>
</evidence>
<dbReference type="Gene3D" id="3.40.190.10">
    <property type="entry name" value="Periplasmic binding protein-like II"/>
    <property type="match status" value="1"/>
</dbReference>
<comment type="similarity">
    <text evidence="2">Belongs to the bacterial solute-binding protein 5 family.</text>
</comment>
<evidence type="ECO:0000256" key="1">
    <source>
        <dbReference type="ARBA" id="ARBA00004196"/>
    </source>
</evidence>
<evidence type="ECO:0000313" key="7">
    <source>
        <dbReference type="EMBL" id="MFC3148811.1"/>
    </source>
</evidence>
<dbReference type="CDD" id="cd08505">
    <property type="entry name" value="PBP2_NikA_DppA_OppA_like_18"/>
    <property type="match status" value="1"/>
</dbReference>
<evidence type="ECO:0000256" key="3">
    <source>
        <dbReference type="ARBA" id="ARBA00022448"/>
    </source>
</evidence>
<dbReference type="Proteomes" id="UP001595556">
    <property type="component" value="Unassembled WGS sequence"/>
</dbReference>
<evidence type="ECO:0000256" key="4">
    <source>
        <dbReference type="ARBA" id="ARBA00022729"/>
    </source>
</evidence>
<evidence type="ECO:0000256" key="5">
    <source>
        <dbReference type="SAM" id="Phobius"/>
    </source>
</evidence>
<protein>
    <submittedName>
        <fullName evidence="7">ABC transporter substrate-binding protein</fullName>
    </submittedName>
</protein>
<keyword evidence="8" id="KW-1185">Reference proteome</keyword>
<feature type="domain" description="Solute-binding protein family 5" evidence="6">
    <location>
        <begin position="176"/>
        <end position="614"/>
    </location>
</feature>
<dbReference type="RefSeq" id="WP_377305096.1">
    <property type="nucleotide sequence ID" value="NZ_CP180191.1"/>
</dbReference>
<dbReference type="Gene3D" id="3.90.76.10">
    <property type="entry name" value="Dipeptide-binding Protein, Domain 1"/>
    <property type="match status" value="1"/>
</dbReference>
<evidence type="ECO:0000259" key="6">
    <source>
        <dbReference type="Pfam" id="PF00496"/>
    </source>
</evidence>
<accession>A0ABV7HB88</accession>
<keyword evidence="5" id="KW-1133">Transmembrane helix</keyword>
<dbReference type="InterPro" id="IPR000914">
    <property type="entry name" value="SBP_5_dom"/>
</dbReference>
<proteinExistence type="inferred from homology"/>
<feature type="transmembrane region" description="Helical" evidence="5">
    <location>
        <begin position="715"/>
        <end position="735"/>
    </location>
</feature>
<gene>
    <name evidence="7" type="ORF">ACFOEN_14355</name>
</gene>
<organism evidence="7 8">
    <name type="scientific">Piscinibacterium candidicorallinum</name>
    <dbReference type="NCBI Taxonomy" id="1793872"/>
    <lineage>
        <taxon>Bacteria</taxon>
        <taxon>Pseudomonadati</taxon>
        <taxon>Pseudomonadota</taxon>
        <taxon>Betaproteobacteria</taxon>
        <taxon>Burkholderiales</taxon>
        <taxon>Piscinibacterium</taxon>
    </lineage>
</organism>
<dbReference type="SUPFAM" id="SSF53850">
    <property type="entry name" value="Periplasmic binding protein-like II"/>
    <property type="match status" value="1"/>
</dbReference>
<name>A0ABV7HB88_9BURK</name>
<dbReference type="EMBL" id="JBHRTI010000010">
    <property type="protein sequence ID" value="MFC3148811.1"/>
    <property type="molecule type" value="Genomic_DNA"/>
</dbReference>
<dbReference type="Pfam" id="PF00496">
    <property type="entry name" value="SBP_bac_5"/>
    <property type="match status" value="1"/>
</dbReference>
<dbReference type="Gene3D" id="3.10.105.10">
    <property type="entry name" value="Dipeptide-binding Protein, Domain 3"/>
    <property type="match status" value="1"/>
</dbReference>
<dbReference type="PANTHER" id="PTHR30290">
    <property type="entry name" value="PERIPLASMIC BINDING COMPONENT OF ABC TRANSPORTER"/>
    <property type="match status" value="1"/>
</dbReference>
<sequence length="757" mass="86083">MTWNRSGRTRAGWPGTVVLGLMLGLAACGEVPNSPHPGGAERENTLFSSFQERSPKYLDPVSSYANNETPVTYQVYEPLYGYHYLKRPYELVPKGASRVVAVPRYFDKDGKELGADAPGEQIAESVYDIPIRRGMRYSPHPAFAKDAQGNYLYHKLTEADVRGKRSPFDWTQTGTREVTAEDYVYTVKRNATTRTLAVISSVFAEYIVGLKDYMELIQAEDKKLLAGTDPSSLDKPFLDFRKYPLAGASAPDPYTLRLRIKGKYPQMKYWMAMTFFAPTPWEVDYFYTQPGMAFNGLSMNTWPVGSGPYMMVDYVRDRHHILKRNPNYRTDDFYPCEGEASDTAAGFLKDCGKPMPFIDTLVFRQDKEKVPMKAKFRAGFLDVPEIERTEYGVEFSIDADDDPKVAAEFKERGMQFPKFLDPSIWYTGFNMLDPVVGWGNTPEQQVKNRKLRQAISIAIDFDEWNTIFPTKGGVAGMGPMPPGVFGSRYGTAEGVNPVTHSWKDGRYVRRPIEDAKRLLAEAGYPDGRDAKTGKPLVINYDFQRALTPEFRAEVDWMAKQFAKINIQLEVRATDFNQYQDKKRKGALQFYWGGWLADYPDAENFLFLLYGPNSSAKFDGENISNYDNPEYNKRFDRLKLLDDGPEKQKLIDELESIAREDAVWSFGYYPYAGGAFHQWVGNGKPATMIRDMAKYYTIDAPLRAEKIREWNQPVRWPLALIVLLLALAAIPAIRMIRRREAARGLSATTREPATQGAE</sequence>
<reference evidence="8" key="1">
    <citation type="journal article" date="2019" name="Int. J. Syst. Evol. Microbiol.">
        <title>The Global Catalogue of Microorganisms (GCM) 10K type strain sequencing project: providing services to taxonomists for standard genome sequencing and annotation.</title>
        <authorList>
            <consortium name="The Broad Institute Genomics Platform"/>
            <consortium name="The Broad Institute Genome Sequencing Center for Infectious Disease"/>
            <person name="Wu L."/>
            <person name="Ma J."/>
        </authorList>
    </citation>
    <scope>NUCLEOTIDE SEQUENCE [LARGE SCALE GENOMIC DNA]</scope>
    <source>
        <strain evidence="8">KCTC 52168</strain>
    </source>
</reference>
<keyword evidence="3" id="KW-0813">Transport</keyword>
<keyword evidence="5" id="KW-0812">Transmembrane</keyword>
<keyword evidence="4" id="KW-0732">Signal</keyword>
<evidence type="ECO:0000313" key="8">
    <source>
        <dbReference type="Proteomes" id="UP001595556"/>
    </source>
</evidence>
<dbReference type="PROSITE" id="PS51257">
    <property type="entry name" value="PROKAR_LIPOPROTEIN"/>
    <property type="match status" value="1"/>
</dbReference>
<dbReference type="PANTHER" id="PTHR30290:SF10">
    <property type="entry name" value="PERIPLASMIC OLIGOPEPTIDE-BINDING PROTEIN-RELATED"/>
    <property type="match status" value="1"/>
</dbReference>
<comment type="caution">
    <text evidence="7">The sequence shown here is derived from an EMBL/GenBank/DDBJ whole genome shotgun (WGS) entry which is preliminary data.</text>
</comment>
<dbReference type="InterPro" id="IPR039424">
    <property type="entry name" value="SBP_5"/>
</dbReference>
<keyword evidence="5" id="KW-0472">Membrane</keyword>